<keyword evidence="2 3" id="KW-0802">TPR repeat</keyword>
<feature type="chain" id="PRO_5019121823" evidence="5">
    <location>
        <begin position="19"/>
        <end position="252"/>
    </location>
</feature>
<dbReference type="Gene3D" id="2.30.30.40">
    <property type="entry name" value="SH3 Domains"/>
    <property type="match status" value="1"/>
</dbReference>
<dbReference type="Pfam" id="PF07719">
    <property type="entry name" value="TPR_2"/>
    <property type="match status" value="2"/>
</dbReference>
<dbReference type="PROSITE" id="PS51781">
    <property type="entry name" value="SH3B"/>
    <property type="match status" value="1"/>
</dbReference>
<dbReference type="SMART" id="SM00028">
    <property type="entry name" value="TPR"/>
    <property type="match status" value="2"/>
</dbReference>
<dbReference type="Gene3D" id="1.25.40.10">
    <property type="entry name" value="Tetratricopeptide repeat domain"/>
    <property type="match status" value="1"/>
</dbReference>
<organism evidence="7 8">
    <name type="scientific">Ichthyenterobacterium magnum</name>
    <dbReference type="NCBI Taxonomy" id="1230530"/>
    <lineage>
        <taxon>Bacteria</taxon>
        <taxon>Pseudomonadati</taxon>
        <taxon>Bacteroidota</taxon>
        <taxon>Flavobacteriia</taxon>
        <taxon>Flavobacteriales</taxon>
        <taxon>Flavobacteriaceae</taxon>
        <taxon>Ichthyenterobacterium</taxon>
    </lineage>
</organism>
<dbReference type="SMART" id="SM00287">
    <property type="entry name" value="SH3b"/>
    <property type="match status" value="1"/>
</dbReference>
<evidence type="ECO:0000256" key="2">
    <source>
        <dbReference type="ARBA" id="ARBA00022803"/>
    </source>
</evidence>
<dbReference type="AlphaFoldDB" id="A0A420DWP1"/>
<evidence type="ECO:0000256" key="3">
    <source>
        <dbReference type="PROSITE-ProRule" id="PRU00339"/>
    </source>
</evidence>
<comment type="caution">
    <text evidence="7">The sequence shown here is derived from an EMBL/GenBank/DDBJ whole genome shotgun (WGS) entry which is preliminary data.</text>
</comment>
<dbReference type="RefSeq" id="WP_120199854.1">
    <property type="nucleotide sequence ID" value="NZ_RAQJ01000001.1"/>
</dbReference>
<dbReference type="InterPro" id="IPR003646">
    <property type="entry name" value="SH3-like_bac-type"/>
</dbReference>
<accession>A0A420DWP1</accession>
<dbReference type="Proteomes" id="UP000284892">
    <property type="component" value="Unassembled WGS sequence"/>
</dbReference>
<dbReference type="SUPFAM" id="SSF48452">
    <property type="entry name" value="TPR-like"/>
    <property type="match status" value="1"/>
</dbReference>
<feature type="domain" description="SH3b" evidence="6">
    <location>
        <begin position="187"/>
        <end position="250"/>
    </location>
</feature>
<keyword evidence="5" id="KW-0732">Signal</keyword>
<dbReference type="EMBL" id="RAQJ01000001">
    <property type="protein sequence ID" value="RKE98654.1"/>
    <property type="molecule type" value="Genomic_DNA"/>
</dbReference>
<dbReference type="InterPro" id="IPR013105">
    <property type="entry name" value="TPR_2"/>
</dbReference>
<evidence type="ECO:0000313" key="8">
    <source>
        <dbReference type="Proteomes" id="UP000284892"/>
    </source>
</evidence>
<dbReference type="InterPro" id="IPR019734">
    <property type="entry name" value="TPR_rpt"/>
</dbReference>
<reference evidence="7 8" key="1">
    <citation type="submission" date="2018-09" db="EMBL/GenBank/DDBJ databases">
        <title>Genomic Encyclopedia of Archaeal and Bacterial Type Strains, Phase II (KMG-II): from individual species to whole genera.</title>
        <authorList>
            <person name="Goeker M."/>
        </authorList>
    </citation>
    <scope>NUCLEOTIDE SEQUENCE [LARGE SCALE GENOMIC DNA]</scope>
    <source>
        <strain evidence="7 8">DSM 26283</strain>
    </source>
</reference>
<sequence>MKLVFYILTYFISTIAIAQNDALFNEGNALYNNGNYTEALDKYKTILNSGEHSAELYFNIANAHYKLNHIAPSIYNYEKALLLAPNDADIKNNAAFARNMTVDAIDVLPKVGFSKLLSNITHTFSFDVWAGLAVVFILGFVFLFINYYFSNYTSSKRMSFVFSSLCLLLSLVALSFAFHKYNLDDNYNPAIVFAQASDVKSEPNLRSDEAFQLHEGTKVQVLDSVNDWRKIKLSDGKTGWIISDDIKLIKNF</sequence>
<keyword evidence="4" id="KW-0472">Membrane</keyword>
<feature type="transmembrane region" description="Helical" evidence="4">
    <location>
        <begin position="160"/>
        <end position="178"/>
    </location>
</feature>
<feature type="repeat" description="TPR" evidence="3">
    <location>
        <begin position="54"/>
        <end position="87"/>
    </location>
</feature>
<dbReference type="Pfam" id="PF08239">
    <property type="entry name" value="SH3_3"/>
    <property type="match status" value="1"/>
</dbReference>
<dbReference type="OrthoDB" id="9776208at2"/>
<feature type="transmembrane region" description="Helical" evidence="4">
    <location>
        <begin position="128"/>
        <end position="148"/>
    </location>
</feature>
<keyword evidence="1" id="KW-0677">Repeat</keyword>
<evidence type="ECO:0000256" key="1">
    <source>
        <dbReference type="ARBA" id="ARBA00022737"/>
    </source>
</evidence>
<dbReference type="InterPro" id="IPR011990">
    <property type="entry name" value="TPR-like_helical_dom_sf"/>
</dbReference>
<evidence type="ECO:0000256" key="5">
    <source>
        <dbReference type="SAM" id="SignalP"/>
    </source>
</evidence>
<protein>
    <submittedName>
        <fullName evidence="7">Tetratricopeptide repeat protein</fullName>
    </submittedName>
</protein>
<proteinExistence type="predicted"/>
<gene>
    <name evidence="7" type="ORF">BXY80_0747</name>
</gene>
<dbReference type="PROSITE" id="PS50005">
    <property type="entry name" value="TPR"/>
    <property type="match status" value="1"/>
</dbReference>
<keyword evidence="4" id="KW-0812">Transmembrane</keyword>
<feature type="signal peptide" evidence="5">
    <location>
        <begin position="1"/>
        <end position="18"/>
    </location>
</feature>
<name>A0A420DWP1_9FLAO</name>
<evidence type="ECO:0000259" key="6">
    <source>
        <dbReference type="PROSITE" id="PS51781"/>
    </source>
</evidence>
<keyword evidence="8" id="KW-1185">Reference proteome</keyword>
<evidence type="ECO:0000256" key="4">
    <source>
        <dbReference type="SAM" id="Phobius"/>
    </source>
</evidence>
<keyword evidence="4" id="KW-1133">Transmembrane helix</keyword>
<evidence type="ECO:0000313" key="7">
    <source>
        <dbReference type="EMBL" id="RKE98654.1"/>
    </source>
</evidence>